<proteinExistence type="predicted"/>
<dbReference type="EMBL" id="BMFY01000003">
    <property type="protein sequence ID" value="GGA08580.1"/>
    <property type="molecule type" value="Genomic_DNA"/>
</dbReference>
<evidence type="ECO:0000313" key="6">
    <source>
        <dbReference type="Proteomes" id="UP000616114"/>
    </source>
</evidence>
<evidence type="ECO:0000256" key="2">
    <source>
        <dbReference type="PROSITE-ProRule" id="PRU00335"/>
    </source>
</evidence>
<gene>
    <name evidence="5" type="ORF">GCM10011333_09350</name>
</gene>
<dbReference type="InterPro" id="IPR036271">
    <property type="entry name" value="Tet_transcr_reg_TetR-rel_C_sf"/>
</dbReference>
<dbReference type="Proteomes" id="UP000616114">
    <property type="component" value="Unassembled WGS sequence"/>
</dbReference>
<feature type="region of interest" description="Disordered" evidence="3">
    <location>
        <begin position="1"/>
        <end position="20"/>
    </location>
</feature>
<accession>A0A8J2TWJ7</accession>
<dbReference type="InterPro" id="IPR009057">
    <property type="entry name" value="Homeodomain-like_sf"/>
</dbReference>
<evidence type="ECO:0000313" key="5">
    <source>
        <dbReference type="EMBL" id="GGA08580.1"/>
    </source>
</evidence>
<feature type="region of interest" description="Disordered" evidence="3">
    <location>
        <begin position="94"/>
        <end position="114"/>
    </location>
</feature>
<evidence type="ECO:0000256" key="3">
    <source>
        <dbReference type="SAM" id="MobiDB-lite"/>
    </source>
</evidence>
<dbReference type="AlphaFoldDB" id="A0A8J2TWJ7"/>
<dbReference type="SUPFAM" id="SSF48498">
    <property type="entry name" value="Tetracyclin repressor-like, C-terminal domain"/>
    <property type="match status" value="1"/>
</dbReference>
<dbReference type="PANTHER" id="PTHR30055:SF160">
    <property type="entry name" value="TRANSCRIPTIONAL REGULATORY PROTEIN (PROBABLY ASNC-FAMILY)-RELATED"/>
    <property type="match status" value="1"/>
</dbReference>
<dbReference type="Pfam" id="PF00440">
    <property type="entry name" value="TetR_N"/>
    <property type="match status" value="1"/>
</dbReference>
<dbReference type="Gene3D" id="1.10.357.10">
    <property type="entry name" value="Tetracycline Repressor, domain 2"/>
    <property type="match status" value="1"/>
</dbReference>
<protein>
    <recommendedName>
        <fullName evidence="4">HTH tetR-type domain-containing protein</fullName>
    </recommendedName>
</protein>
<keyword evidence="6" id="KW-1185">Reference proteome</keyword>
<organism evidence="5 6">
    <name type="scientific">Sediminivirga luteola</name>
    <dbReference type="NCBI Taxonomy" id="1774748"/>
    <lineage>
        <taxon>Bacteria</taxon>
        <taxon>Bacillati</taxon>
        <taxon>Actinomycetota</taxon>
        <taxon>Actinomycetes</taxon>
        <taxon>Micrococcales</taxon>
        <taxon>Brevibacteriaceae</taxon>
        <taxon>Sediminivirga</taxon>
    </lineage>
</organism>
<reference evidence="5" key="1">
    <citation type="journal article" date="2014" name="Int. J. Syst. Evol. Microbiol.">
        <title>Complete genome sequence of Corynebacterium casei LMG S-19264T (=DSM 44701T), isolated from a smear-ripened cheese.</title>
        <authorList>
            <consortium name="US DOE Joint Genome Institute (JGI-PGF)"/>
            <person name="Walter F."/>
            <person name="Albersmeier A."/>
            <person name="Kalinowski J."/>
            <person name="Ruckert C."/>
        </authorList>
    </citation>
    <scope>NUCLEOTIDE SEQUENCE</scope>
    <source>
        <strain evidence="5">CGMCC 1.12785</strain>
    </source>
</reference>
<feature type="domain" description="HTH tetR-type" evidence="4">
    <location>
        <begin position="24"/>
        <end position="83"/>
    </location>
</feature>
<dbReference type="RefSeq" id="WP_188549763.1">
    <property type="nucleotide sequence ID" value="NZ_BMFY01000003.1"/>
</dbReference>
<reference evidence="5" key="2">
    <citation type="submission" date="2020-09" db="EMBL/GenBank/DDBJ databases">
        <authorList>
            <person name="Sun Q."/>
            <person name="Zhou Y."/>
        </authorList>
    </citation>
    <scope>NUCLEOTIDE SEQUENCE</scope>
    <source>
        <strain evidence="5">CGMCC 1.12785</strain>
    </source>
</reference>
<dbReference type="PANTHER" id="PTHR30055">
    <property type="entry name" value="HTH-TYPE TRANSCRIPTIONAL REGULATOR RUTR"/>
    <property type="match status" value="1"/>
</dbReference>
<evidence type="ECO:0000256" key="1">
    <source>
        <dbReference type="ARBA" id="ARBA00023125"/>
    </source>
</evidence>
<feature type="DNA-binding region" description="H-T-H motif" evidence="2">
    <location>
        <begin position="46"/>
        <end position="65"/>
    </location>
</feature>
<comment type="caution">
    <text evidence="5">The sequence shown here is derived from an EMBL/GenBank/DDBJ whole genome shotgun (WGS) entry which is preliminary data.</text>
</comment>
<dbReference type="InterPro" id="IPR050109">
    <property type="entry name" value="HTH-type_TetR-like_transc_reg"/>
</dbReference>
<feature type="compositionally biased region" description="Polar residues" evidence="3">
    <location>
        <begin position="102"/>
        <end position="112"/>
    </location>
</feature>
<dbReference type="InterPro" id="IPR001647">
    <property type="entry name" value="HTH_TetR"/>
</dbReference>
<sequence length="240" mass="26489">MNRVTAPRPQLPDGRSTRWNKHREERRLELLRAVRHVVHEEGPEVSMDTIAQQTGTSKTVFYRYFGDRNGLQDAVGEWAMSVIARKLADAYRAPGTEEDTAESGTGPATTAEPSRERLRAMIRAYAELGARSPAVYAFAARSDVVGPHQLRPGSFYEGVAELLLGAVDLDGLDPAGQRQWAAGAMGFVRGCMDEWLAGRDAAGGGTRGEHEARQLADRIAGWLWRTRNVTEEAHGPEEHR</sequence>
<keyword evidence="1 2" id="KW-0238">DNA-binding</keyword>
<dbReference type="GO" id="GO:0000976">
    <property type="term" value="F:transcription cis-regulatory region binding"/>
    <property type="evidence" value="ECO:0007669"/>
    <property type="project" value="TreeGrafter"/>
</dbReference>
<dbReference type="GO" id="GO:0003700">
    <property type="term" value="F:DNA-binding transcription factor activity"/>
    <property type="evidence" value="ECO:0007669"/>
    <property type="project" value="TreeGrafter"/>
</dbReference>
<dbReference type="SUPFAM" id="SSF46689">
    <property type="entry name" value="Homeodomain-like"/>
    <property type="match status" value="1"/>
</dbReference>
<evidence type="ECO:0000259" key="4">
    <source>
        <dbReference type="PROSITE" id="PS50977"/>
    </source>
</evidence>
<dbReference type="PROSITE" id="PS50977">
    <property type="entry name" value="HTH_TETR_2"/>
    <property type="match status" value="1"/>
</dbReference>
<name>A0A8J2TWJ7_9MICO</name>